<organism evidence="3">
    <name type="scientific">Sesamum radiatum</name>
    <name type="common">Black benniseed</name>
    <dbReference type="NCBI Taxonomy" id="300843"/>
    <lineage>
        <taxon>Eukaryota</taxon>
        <taxon>Viridiplantae</taxon>
        <taxon>Streptophyta</taxon>
        <taxon>Embryophyta</taxon>
        <taxon>Tracheophyta</taxon>
        <taxon>Spermatophyta</taxon>
        <taxon>Magnoliopsida</taxon>
        <taxon>eudicotyledons</taxon>
        <taxon>Gunneridae</taxon>
        <taxon>Pentapetalae</taxon>
        <taxon>asterids</taxon>
        <taxon>lamiids</taxon>
        <taxon>Lamiales</taxon>
        <taxon>Pedaliaceae</taxon>
        <taxon>Sesamum</taxon>
    </lineage>
</organism>
<comment type="caution">
    <text evidence="3">The sequence shown here is derived from an EMBL/GenBank/DDBJ whole genome shotgun (WGS) entry which is preliminary data.</text>
</comment>
<gene>
    <name evidence="3" type="ORF">Sradi_6865300</name>
</gene>
<dbReference type="PANTHER" id="PTHR36607:SF20">
    <property type="entry name" value="AMINOTRANSFERASE-LIKE PLANT MOBILE DOMAIN-CONTAINING PROTEIN"/>
    <property type="match status" value="1"/>
</dbReference>
<dbReference type="InterPro" id="IPR019557">
    <property type="entry name" value="AminoTfrase-like_pln_mobile"/>
</dbReference>
<dbReference type="PANTHER" id="PTHR36607">
    <property type="entry name" value="1,2-DIHYDROXY-3-KETO-5-METHYLTHIOPENTENE DIOXYGENASE 4"/>
    <property type="match status" value="1"/>
</dbReference>
<dbReference type="AlphaFoldDB" id="A0AAW2JMI3"/>
<evidence type="ECO:0000256" key="1">
    <source>
        <dbReference type="SAM" id="MobiDB-lite"/>
    </source>
</evidence>
<feature type="domain" description="Aminotransferase-like plant mobile" evidence="2">
    <location>
        <begin position="143"/>
        <end position="532"/>
    </location>
</feature>
<accession>A0AAW2JMI3</accession>
<name>A0AAW2JMI3_SESRA</name>
<evidence type="ECO:0000259" key="2">
    <source>
        <dbReference type="Pfam" id="PF10536"/>
    </source>
</evidence>
<protein>
    <recommendedName>
        <fullName evidence="2">Aminotransferase-like plant mobile domain-containing protein</fullName>
    </recommendedName>
</protein>
<reference evidence="3" key="2">
    <citation type="journal article" date="2024" name="Plant">
        <title>Genomic evolution and insights into agronomic trait innovations of Sesamum species.</title>
        <authorList>
            <person name="Miao H."/>
            <person name="Wang L."/>
            <person name="Qu L."/>
            <person name="Liu H."/>
            <person name="Sun Y."/>
            <person name="Le M."/>
            <person name="Wang Q."/>
            <person name="Wei S."/>
            <person name="Zheng Y."/>
            <person name="Lin W."/>
            <person name="Duan Y."/>
            <person name="Cao H."/>
            <person name="Xiong S."/>
            <person name="Wang X."/>
            <person name="Wei L."/>
            <person name="Li C."/>
            <person name="Ma Q."/>
            <person name="Ju M."/>
            <person name="Zhao R."/>
            <person name="Li G."/>
            <person name="Mu C."/>
            <person name="Tian Q."/>
            <person name="Mei H."/>
            <person name="Zhang T."/>
            <person name="Gao T."/>
            <person name="Zhang H."/>
        </authorList>
    </citation>
    <scope>NUCLEOTIDE SEQUENCE</scope>
    <source>
        <strain evidence="3">G02</strain>
    </source>
</reference>
<feature type="region of interest" description="Disordered" evidence="1">
    <location>
        <begin position="248"/>
        <end position="269"/>
    </location>
</feature>
<proteinExistence type="predicted"/>
<evidence type="ECO:0000313" key="3">
    <source>
        <dbReference type="EMBL" id="KAL0294851.1"/>
    </source>
</evidence>
<reference evidence="3" key="1">
    <citation type="submission" date="2020-06" db="EMBL/GenBank/DDBJ databases">
        <authorList>
            <person name="Li T."/>
            <person name="Hu X."/>
            <person name="Zhang T."/>
            <person name="Song X."/>
            <person name="Zhang H."/>
            <person name="Dai N."/>
            <person name="Sheng W."/>
            <person name="Hou X."/>
            <person name="Wei L."/>
        </authorList>
    </citation>
    <scope>NUCLEOTIDE SEQUENCE</scope>
    <source>
        <strain evidence="3">G02</strain>
        <tissue evidence="3">Leaf</tissue>
    </source>
</reference>
<dbReference type="Pfam" id="PF10536">
    <property type="entry name" value="PMD"/>
    <property type="match status" value="1"/>
</dbReference>
<sequence>MDFRDRSVPFPSIVIRSGKDKLKVKSTTLCVHELADITRLSKSRSLSKSMHIHEWSEEVTRDTLDPRSNVSSQIKVLLLKSSLHDVKADAEFILPNRHLAAIGTSWKTPQSRYGEVSFYPSYWEWTEDVIGHHANILHAAKIHAAVHTSLFTYICNMHVLQVFLELWCPSTNTLHTAVGEISISLWNIRGLCGLPIYGEFYDEVVPSSKDLLGDETYSNGVLISDWVSFWFKGPLRYAAPPLRSSQKRVHEPKLSHNPSGDVDASNLPRAKDHDEPFIILQIPENIRDETYVAAFLSCWLCNFVLPHNKVGKVRVSTFKVASRMSHGECFSLAIPVLASIYRGLRDMSTSTNLFESSAIFPIHYVYGWIGRYLQTHFPPKLEPIGAQMVKYAGENMARHFEPTEARDLFHRINPSRLLNIHFHHQGPSLVADDAKISNTFKDLFVALRSSYLSLWIGGDSIVEAYSPHRFSRQFGFCQDVPGSLKKEILTCSLKELGRLWQSCTLSGTLSKLHIPGSVSSSPLVTKEYADWWAKCNKTSLDKNTRVILKLNHPPDLEKGSKDNQVMPDTEADAAKPVARGGIMCL</sequence>
<dbReference type="EMBL" id="JACGWJ010000124">
    <property type="protein sequence ID" value="KAL0294851.1"/>
    <property type="molecule type" value="Genomic_DNA"/>
</dbReference>